<keyword evidence="3" id="KW-1185">Reference proteome</keyword>
<dbReference type="AlphaFoldDB" id="A0A6J8BNT3"/>
<dbReference type="Proteomes" id="UP000507470">
    <property type="component" value="Unassembled WGS sequence"/>
</dbReference>
<dbReference type="EMBL" id="CACVKT020003719">
    <property type="protein sequence ID" value="CAC5385473.1"/>
    <property type="molecule type" value="Genomic_DNA"/>
</dbReference>
<accession>A0A6J8BNT3</accession>
<evidence type="ECO:0000313" key="2">
    <source>
        <dbReference type="EMBL" id="CAC5385473.1"/>
    </source>
</evidence>
<name>A0A6J8BNT3_MYTCO</name>
<proteinExistence type="predicted"/>
<feature type="transmembrane region" description="Helical" evidence="1">
    <location>
        <begin position="6"/>
        <end position="27"/>
    </location>
</feature>
<keyword evidence="1" id="KW-0812">Transmembrane</keyword>
<protein>
    <submittedName>
        <fullName evidence="2">Uncharacterized protein</fullName>
    </submittedName>
</protein>
<keyword evidence="1" id="KW-1133">Transmembrane helix</keyword>
<gene>
    <name evidence="2" type="ORF">MCOR_21018</name>
</gene>
<reference evidence="2 3" key="1">
    <citation type="submission" date="2020-06" db="EMBL/GenBank/DDBJ databases">
        <authorList>
            <person name="Li R."/>
            <person name="Bekaert M."/>
        </authorList>
    </citation>
    <scope>NUCLEOTIDE SEQUENCE [LARGE SCALE GENOMIC DNA]</scope>
    <source>
        <strain evidence="3">wild</strain>
    </source>
</reference>
<organism evidence="2 3">
    <name type="scientific">Mytilus coruscus</name>
    <name type="common">Sea mussel</name>
    <dbReference type="NCBI Taxonomy" id="42192"/>
    <lineage>
        <taxon>Eukaryota</taxon>
        <taxon>Metazoa</taxon>
        <taxon>Spiralia</taxon>
        <taxon>Lophotrochozoa</taxon>
        <taxon>Mollusca</taxon>
        <taxon>Bivalvia</taxon>
        <taxon>Autobranchia</taxon>
        <taxon>Pteriomorphia</taxon>
        <taxon>Mytilida</taxon>
        <taxon>Mytiloidea</taxon>
        <taxon>Mytilidae</taxon>
        <taxon>Mytilinae</taxon>
        <taxon>Mytilus</taxon>
    </lineage>
</organism>
<evidence type="ECO:0000256" key="1">
    <source>
        <dbReference type="SAM" id="Phobius"/>
    </source>
</evidence>
<evidence type="ECO:0000313" key="3">
    <source>
        <dbReference type="Proteomes" id="UP000507470"/>
    </source>
</evidence>
<sequence length="163" mass="19043">MMLMCTVITVVGVLITIVIAVIVILIFHRRKRKRTEFNSRKSVITTNCYDMSWSGEGEQTMQMLSNNNRSNNRTNAVPFILQQTQRPGNISFSNYQDPVDMDNQYKRLDFTMQNDVQKSLKEVHNDYSLHYYKRTSSPAVNDDGSNISKKQTFRVEERFERST</sequence>
<keyword evidence="1" id="KW-0472">Membrane</keyword>